<dbReference type="EMBL" id="FOSW01000020">
    <property type="protein sequence ID" value="SFL87263.1"/>
    <property type="molecule type" value="Genomic_DNA"/>
</dbReference>
<dbReference type="PANTHER" id="PTHR13707">
    <property type="entry name" value="KETOACID-COENZYME A TRANSFERASE"/>
    <property type="match status" value="1"/>
</dbReference>
<dbReference type="Gene3D" id="3.40.1080.10">
    <property type="entry name" value="Glutaconate Coenzyme A-transferase"/>
    <property type="match status" value="1"/>
</dbReference>
<dbReference type="Proteomes" id="UP000199152">
    <property type="component" value="Unassembled WGS sequence"/>
</dbReference>
<dbReference type="PANTHER" id="PTHR13707:SF57">
    <property type="entry name" value="SUCCINYL-COA:3-KETOACID COENZYME A TRANSFERASE SUBUNIT B-RELATED"/>
    <property type="match status" value="1"/>
</dbReference>
<dbReference type="SUPFAM" id="SSF100950">
    <property type="entry name" value="NagB/RpiA/CoA transferase-like"/>
    <property type="match status" value="1"/>
</dbReference>
<dbReference type="GO" id="GO:0008410">
    <property type="term" value="F:CoA-transferase activity"/>
    <property type="evidence" value="ECO:0007669"/>
    <property type="project" value="InterPro"/>
</dbReference>
<accession>A0A1I4L8Z4</accession>
<dbReference type="RefSeq" id="WP_281245458.1">
    <property type="nucleotide sequence ID" value="NZ_FOSW01000020.1"/>
</dbReference>
<reference evidence="1 2" key="1">
    <citation type="submission" date="2016-10" db="EMBL/GenBank/DDBJ databases">
        <authorList>
            <person name="de Groot N.N."/>
        </authorList>
    </citation>
    <scope>NUCLEOTIDE SEQUENCE [LARGE SCALE GENOMIC DNA]</scope>
    <source>
        <strain evidence="1 2">DSM 45317</strain>
    </source>
</reference>
<feature type="non-terminal residue" evidence="1">
    <location>
        <position position="1"/>
    </location>
</feature>
<name>A0A1I4L8Z4_9ACTN</name>
<evidence type="ECO:0000313" key="1">
    <source>
        <dbReference type="EMBL" id="SFL87263.1"/>
    </source>
</evidence>
<dbReference type="InParanoid" id="A0A1I4L8Z4"/>
<dbReference type="Pfam" id="PF01144">
    <property type="entry name" value="CoA_trans"/>
    <property type="match status" value="1"/>
</dbReference>
<proteinExistence type="predicted"/>
<sequence>SAASFGMIRGGHLDLAVLGAMQVNPRGDLANWLIPGKMVNGMGGAMDLVHGARRVIIMMEHVARDGSAKLVPECTLPLTGRACVDRIITDLAVIDITDAGFTLRETAPGVPLDEIIAATGAPLTIPDDVHEMTLPAAV</sequence>
<gene>
    <name evidence="1" type="ORF">SAMN04488085_12071</name>
</gene>
<evidence type="ECO:0000313" key="2">
    <source>
        <dbReference type="Proteomes" id="UP000199152"/>
    </source>
</evidence>
<protein>
    <submittedName>
        <fullName evidence="1">3-oxoacid CoA-transferase, B subunit</fullName>
    </submittedName>
</protein>
<keyword evidence="2" id="KW-1185">Reference proteome</keyword>
<dbReference type="InterPro" id="IPR004165">
    <property type="entry name" value="CoA_trans_fam_I"/>
</dbReference>
<dbReference type="InterPro" id="IPR037171">
    <property type="entry name" value="NagB/RpiA_transferase-like"/>
</dbReference>
<organism evidence="1 2">
    <name type="scientific">Geodermatophilus ruber</name>
    <dbReference type="NCBI Taxonomy" id="504800"/>
    <lineage>
        <taxon>Bacteria</taxon>
        <taxon>Bacillati</taxon>
        <taxon>Actinomycetota</taxon>
        <taxon>Actinomycetes</taxon>
        <taxon>Geodermatophilales</taxon>
        <taxon>Geodermatophilaceae</taxon>
        <taxon>Geodermatophilus</taxon>
    </lineage>
</organism>
<keyword evidence="1" id="KW-0808">Transferase</keyword>
<dbReference type="SMART" id="SM00882">
    <property type="entry name" value="CoA_trans"/>
    <property type="match status" value="1"/>
</dbReference>
<dbReference type="AlphaFoldDB" id="A0A1I4L8Z4"/>